<accession>A0ABR4E6Z4</accession>
<sequence>MTDNNSPPPQGHINSPLFTKLPGEVRRMIYGEFFDGSRQEVRRHRDREDPTNRYTEFVRICMPFNRQFSLVRTCKAVYQESRDLYWCETAVKCAYMSFRANLNAIPFYARLRIRVLEGVVPVDTFNATGQMSLDRFLGHFPKLQYCQLHHHTVRLYCHHEEIPPENVLAESGSEALREIARSLNTENPPVFVQRIYVLPEKDRDRVSWAYVNHTEDRMYIAAKGSISDEEGFKKVTGPQQVEDAQKTQETEIPNDVHDPINFDEAIDVHEVLEAEDDVVVQETTMTDDATEVHDMDVYEDKLEGLDDVSEDDDEVYSVDE</sequence>
<evidence type="ECO:0000256" key="1">
    <source>
        <dbReference type="SAM" id="MobiDB-lite"/>
    </source>
</evidence>
<reference evidence="2 3" key="1">
    <citation type="submission" date="2024-03" db="EMBL/GenBank/DDBJ databases">
        <title>A high-quality draft genome sequence of Diaporthe vaccinii, a causative agent of upright dieback and viscid rot disease in cranberry plants.</title>
        <authorList>
            <person name="Sarrasin M."/>
            <person name="Lang B.F."/>
            <person name="Burger G."/>
        </authorList>
    </citation>
    <scope>NUCLEOTIDE SEQUENCE [LARGE SCALE GENOMIC DNA]</scope>
    <source>
        <strain evidence="2 3">IS7</strain>
    </source>
</reference>
<keyword evidence="3" id="KW-1185">Reference proteome</keyword>
<comment type="caution">
    <text evidence="2">The sequence shown here is derived from an EMBL/GenBank/DDBJ whole genome shotgun (WGS) entry which is preliminary data.</text>
</comment>
<feature type="region of interest" description="Disordered" evidence="1">
    <location>
        <begin position="230"/>
        <end position="259"/>
    </location>
</feature>
<organism evidence="2 3">
    <name type="scientific">Diaporthe vaccinii</name>
    <dbReference type="NCBI Taxonomy" id="105482"/>
    <lineage>
        <taxon>Eukaryota</taxon>
        <taxon>Fungi</taxon>
        <taxon>Dikarya</taxon>
        <taxon>Ascomycota</taxon>
        <taxon>Pezizomycotina</taxon>
        <taxon>Sordariomycetes</taxon>
        <taxon>Sordariomycetidae</taxon>
        <taxon>Diaporthales</taxon>
        <taxon>Diaporthaceae</taxon>
        <taxon>Diaporthe</taxon>
        <taxon>Diaporthe eres species complex</taxon>
    </lineage>
</organism>
<gene>
    <name evidence="2" type="ORF">FJTKL_14612</name>
</gene>
<proteinExistence type="predicted"/>
<evidence type="ECO:0008006" key="4">
    <source>
        <dbReference type="Google" id="ProtNLM"/>
    </source>
</evidence>
<feature type="compositionally biased region" description="Basic and acidic residues" evidence="1">
    <location>
        <begin position="243"/>
        <end position="259"/>
    </location>
</feature>
<dbReference type="EMBL" id="JBAWTH010000089">
    <property type="protein sequence ID" value="KAL2278193.1"/>
    <property type="molecule type" value="Genomic_DNA"/>
</dbReference>
<evidence type="ECO:0000313" key="3">
    <source>
        <dbReference type="Proteomes" id="UP001600888"/>
    </source>
</evidence>
<protein>
    <recommendedName>
        <fullName evidence="4">F-box domain-containing protein</fullName>
    </recommendedName>
</protein>
<dbReference type="Proteomes" id="UP001600888">
    <property type="component" value="Unassembled WGS sequence"/>
</dbReference>
<evidence type="ECO:0000313" key="2">
    <source>
        <dbReference type="EMBL" id="KAL2278193.1"/>
    </source>
</evidence>
<name>A0ABR4E6Z4_9PEZI</name>